<keyword evidence="2" id="KW-0810">Translation regulation</keyword>
<sequence length="119" mass="13211">MEGVLLDIDQQAKAAADIASDKKASDVLLLDIRDVSVIADYFVICSGNNNRQIQAIADTIDEDLGKQGAMLLHREGSADSGWVLLDFGGVIVHIFGPKEREYYRLERLWSEAKTVVYLQ</sequence>
<dbReference type="GO" id="GO:0090071">
    <property type="term" value="P:negative regulation of ribosome biogenesis"/>
    <property type="evidence" value="ECO:0007669"/>
    <property type="project" value="UniProtKB-UniRule"/>
</dbReference>
<keyword evidence="4" id="KW-1185">Reference proteome</keyword>
<evidence type="ECO:0000256" key="2">
    <source>
        <dbReference type="HAMAP-Rule" id="MF_01477"/>
    </source>
</evidence>
<gene>
    <name evidence="2 3" type="primary">rsfS</name>
    <name evidence="3" type="ORF">KDW_00410</name>
</gene>
<protein>
    <recommendedName>
        <fullName evidence="2">Ribosomal silencing factor RsfS</fullName>
    </recommendedName>
</protein>
<comment type="similarity">
    <text evidence="1 2">Belongs to the Iojap/RsfS family.</text>
</comment>
<accession>A0A5J4KI78</accession>
<dbReference type="InterPro" id="IPR004394">
    <property type="entry name" value="Iojap/RsfS/C7orf30"/>
</dbReference>
<comment type="caution">
    <text evidence="3">The sequence shown here is derived from an EMBL/GenBank/DDBJ whole genome shotgun (WGS) entry which is preliminary data.</text>
</comment>
<dbReference type="GO" id="GO:0043023">
    <property type="term" value="F:ribosomal large subunit binding"/>
    <property type="evidence" value="ECO:0007669"/>
    <property type="project" value="TreeGrafter"/>
</dbReference>
<dbReference type="EMBL" id="BKZW01000001">
    <property type="protein sequence ID" value="GER85879.1"/>
    <property type="molecule type" value="Genomic_DNA"/>
</dbReference>
<dbReference type="Proteomes" id="UP000326912">
    <property type="component" value="Unassembled WGS sequence"/>
</dbReference>
<keyword evidence="2" id="KW-0963">Cytoplasm</keyword>
<dbReference type="PANTHER" id="PTHR21043">
    <property type="entry name" value="IOJAP SUPERFAMILY ORTHOLOG"/>
    <property type="match status" value="1"/>
</dbReference>
<dbReference type="RefSeq" id="WP_233097563.1">
    <property type="nucleotide sequence ID" value="NZ_BKZW01000001.1"/>
</dbReference>
<keyword evidence="2" id="KW-0678">Repressor</keyword>
<reference evidence="3 4" key="1">
    <citation type="submission" date="2019-10" db="EMBL/GenBank/DDBJ databases">
        <title>Dictyobacter vulcani sp. nov., within the class Ktedonobacteria, isolated from soil of volcanic Mt. Zao.</title>
        <authorList>
            <person name="Zheng Y."/>
            <person name="Wang C.M."/>
            <person name="Sakai Y."/>
            <person name="Abe K."/>
            <person name="Yokota A."/>
            <person name="Yabe S."/>
        </authorList>
    </citation>
    <scope>NUCLEOTIDE SEQUENCE [LARGE SCALE GENOMIC DNA]</scope>
    <source>
        <strain evidence="3 4">W12</strain>
    </source>
</reference>
<dbReference type="GO" id="GO:0042256">
    <property type="term" value="P:cytosolic ribosome assembly"/>
    <property type="evidence" value="ECO:0007669"/>
    <property type="project" value="UniProtKB-UniRule"/>
</dbReference>
<proteinExistence type="inferred from homology"/>
<comment type="subunit">
    <text evidence="2">Interacts with ribosomal protein uL14 (rplN).</text>
</comment>
<dbReference type="SUPFAM" id="SSF81301">
    <property type="entry name" value="Nucleotidyltransferase"/>
    <property type="match status" value="1"/>
</dbReference>
<dbReference type="AlphaFoldDB" id="A0A5J4KI78"/>
<dbReference type="Pfam" id="PF02410">
    <property type="entry name" value="RsfS"/>
    <property type="match status" value="1"/>
</dbReference>
<organism evidence="3 4">
    <name type="scientific">Dictyobacter vulcani</name>
    <dbReference type="NCBI Taxonomy" id="2607529"/>
    <lineage>
        <taxon>Bacteria</taxon>
        <taxon>Bacillati</taxon>
        <taxon>Chloroflexota</taxon>
        <taxon>Ktedonobacteria</taxon>
        <taxon>Ktedonobacterales</taxon>
        <taxon>Dictyobacteraceae</taxon>
        <taxon>Dictyobacter</taxon>
    </lineage>
</organism>
<dbReference type="GO" id="GO:0017148">
    <property type="term" value="P:negative regulation of translation"/>
    <property type="evidence" value="ECO:0007669"/>
    <property type="project" value="UniProtKB-UniRule"/>
</dbReference>
<dbReference type="GO" id="GO:0005737">
    <property type="term" value="C:cytoplasm"/>
    <property type="evidence" value="ECO:0007669"/>
    <property type="project" value="UniProtKB-SubCell"/>
</dbReference>
<evidence type="ECO:0000256" key="1">
    <source>
        <dbReference type="ARBA" id="ARBA00010574"/>
    </source>
</evidence>
<dbReference type="NCBIfam" id="TIGR00090">
    <property type="entry name" value="rsfS_iojap_ybeB"/>
    <property type="match status" value="1"/>
</dbReference>
<dbReference type="HAMAP" id="MF_01477">
    <property type="entry name" value="Iojap_RsfS"/>
    <property type="match status" value="1"/>
</dbReference>
<name>A0A5J4KI78_9CHLR</name>
<dbReference type="InterPro" id="IPR043519">
    <property type="entry name" value="NT_sf"/>
</dbReference>
<comment type="function">
    <text evidence="2">Functions as a ribosomal silencing factor. Interacts with ribosomal protein uL14 (rplN), blocking formation of intersubunit bridge B8. Prevents association of the 30S and 50S ribosomal subunits and the formation of functional ribosomes, thus repressing translation.</text>
</comment>
<dbReference type="Gene3D" id="3.30.460.10">
    <property type="entry name" value="Beta Polymerase, domain 2"/>
    <property type="match status" value="1"/>
</dbReference>
<evidence type="ECO:0000313" key="3">
    <source>
        <dbReference type="EMBL" id="GER85879.1"/>
    </source>
</evidence>
<comment type="subcellular location">
    <subcellularLocation>
        <location evidence="2">Cytoplasm</location>
    </subcellularLocation>
</comment>
<evidence type="ECO:0000313" key="4">
    <source>
        <dbReference type="Proteomes" id="UP000326912"/>
    </source>
</evidence>
<dbReference type="PANTHER" id="PTHR21043:SF0">
    <property type="entry name" value="MITOCHONDRIAL ASSEMBLY OF RIBOSOMAL LARGE SUBUNIT PROTEIN 1"/>
    <property type="match status" value="1"/>
</dbReference>